<proteinExistence type="predicted"/>
<accession>A0A8J7CEW1</accession>
<organism evidence="2 3">
    <name type="scientific">Iningainema tapete BLCC-T55</name>
    <dbReference type="NCBI Taxonomy" id="2748662"/>
    <lineage>
        <taxon>Bacteria</taxon>
        <taxon>Bacillati</taxon>
        <taxon>Cyanobacteriota</taxon>
        <taxon>Cyanophyceae</taxon>
        <taxon>Nostocales</taxon>
        <taxon>Scytonemataceae</taxon>
        <taxon>Iningainema tapete</taxon>
    </lineage>
</organism>
<comment type="caution">
    <text evidence="2">The sequence shown here is derived from an EMBL/GenBank/DDBJ whole genome shotgun (WGS) entry which is preliminary data.</text>
</comment>
<protein>
    <submittedName>
        <fullName evidence="2">Uncharacterized protein</fullName>
    </submittedName>
</protein>
<dbReference type="RefSeq" id="WP_190830455.1">
    <property type="nucleotide sequence ID" value="NZ_CAWPPI010000063.1"/>
</dbReference>
<dbReference type="AlphaFoldDB" id="A0A8J7CEW1"/>
<keyword evidence="3" id="KW-1185">Reference proteome</keyword>
<evidence type="ECO:0000313" key="2">
    <source>
        <dbReference type="EMBL" id="MBD2774000.1"/>
    </source>
</evidence>
<gene>
    <name evidence="2" type="ORF">ICL16_18465</name>
</gene>
<dbReference type="Proteomes" id="UP000629098">
    <property type="component" value="Unassembled WGS sequence"/>
</dbReference>
<evidence type="ECO:0000313" key="3">
    <source>
        <dbReference type="Proteomes" id="UP000629098"/>
    </source>
</evidence>
<name>A0A8J7CEW1_9CYAN</name>
<reference evidence="2" key="1">
    <citation type="submission" date="2020-09" db="EMBL/GenBank/DDBJ databases">
        <title>Iningainema tapete sp. nov. (Scytonemataceae, Cyanobacteria) from greenhouses in central Florida (USA) produces two types of nodularin with biosynthetic potential for microcystin-LR and anabaenopeptins.</title>
        <authorList>
            <person name="Berthold D.E."/>
            <person name="Lefler F.W."/>
            <person name="Huang I.-S."/>
            <person name="Abdulla H."/>
            <person name="Zimba P.V."/>
            <person name="Laughinghouse H.D. IV."/>
        </authorList>
    </citation>
    <scope>NUCLEOTIDE SEQUENCE</scope>
    <source>
        <strain evidence="2">BLCCT55</strain>
    </source>
</reference>
<evidence type="ECO:0000256" key="1">
    <source>
        <dbReference type="SAM" id="MobiDB-lite"/>
    </source>
</evidence>
<dbReference type="EMBL" id="JACXAE010000063">
    <property type="protein sequence ID" value="MBD2774000.1"/>
    <property type="molecule type" value="Genomic_DNA"/>
</dbReference>
<feature type="compositionally biased region" description="Basic and acidic residues" evidence="1">
    <location>
        <begin position="78"/>
        <end position="88"/>
    </location>
</feature>
<sequence>MRTSPLADAQTMNQNLFRRNACFCSVSAAKDCMCTDSPQTTNRVSWKKLKQQAVFDEQAPLMALKSRSPDVSTSTTPDDSRQEGRPEQ</sequence>
<feature type="region of interest" description="Disordered" evidence="1">
    <location>
        <begin position="61"/>
        <end position="88"/>
    </location>
</feature>